<dbReference type="Proteomes" id="UP000789570">
    <property type="component" value="Unassembled WGS sequence"/>
</dbReference>
<organism evidence="1 2">
    <name type="scientific">Funneliformis caledonium</name>
    <dbReference type="NCBI Taxonomy" id="1117310"/>
    <lineage>
        <taxon>Eukaryota</taxon>
        <taxon>Fungi</taxon>
        <taxon>Fungi incertae sedis</taxon>
        <taxon>Mucoromycota</taxon>
        <taxon>Glomeromycotina</taxon>
        <taxon>Glomeromycetes</taxon>
        <taxon>Glomerales</taxon>
        <taxon>Glomeraceae</taxon>
        <taxon>Funneliformis</taxon>
    </lineage>
</organism>
<gene>
    <name evidence="1" type="ORF">FCALED_LOCUS330</name>
</gene>
<accession>A0A9N8YPR4</accession>
<keyword evidence="2" id="KW-1185">Reference proteome</keyword>
<evidence type="ECO:0000313" key="2">
    <source>
        <dbReference type="Proteomes" id="UP000789570"/>
    </source>
</evidence>
<name>A0A9N8YPR4_9GLOM</name>
<sequence>MPAKSYVDTGLGLGLGVGVRWFVTETSSNKGLGKRLASFSTHTGFLLNCNFLKLPFYIPCREGQKLFGVTAGIGKTRLGREGFNILRHLWTPPTEWTRNGFQGNITRSRIAEIVWSTDISKLSRDNSVPASIRIFTSELLAYQFMFDVYELGHYKTHQTSQFIFVQTFLSGTAPHIVIRAKEPTSYSWRSRQTVCSEHLPRNFVNENNKEFQQNSQEEIARLILFAVKQQNMNLLNETFSDY</sequence>
<reference evidence="1" key="1">
    <citation type="submission" date="2021-06" db="EMBL/GenBank/DDBJ databases">
        <authorList>
            <person name="Kallberg Y."/>
            <person name="Tangrot J."/>
            <person name="Rosling A."/>
        </authorList>
    </citation>
    <scope>NUCLEOTIDE SEQUENCE</scope>
    <source>
        <strain evidence="1">UK204</strain>
    </source>
</reference>
<dbReference type="AlphaFoldDB" id="A0A9N8YPR4"/>
<evidence type="ECO:0000313" key="1">
    <source>
        <dbReference type="EMBL" id="CAG8438543.1"/>
    </source>
</evidence>
<dbReference type="OrthoDB" id="2315391at2759"/>
<dbReference type="EMBL" id="CAJVPQ010000031">
    <property type="protein sequence ID" value="CAG8438543.1"/>
    <property type="molecule type" value="Genomic_DNA"/>
</dbReference>
<proteinExistence type="predicted"/>
<comment type="caution">
    <text evidence="1">The sequence shown here is derived from an EMBL/GenBank/DDBJ whole genome shotgun (WGS) entry which is preliminary data.</text>
</comment>
<protein>
    <submittedName>
        <fullName evidence="1">10622_t:CDS:1</fullName>
    </submittedName>
</protein>